<feature type="region of interest" description="Disordered" evidence="2">
    <location>
        <begin position="103"/>
        <end position="127"/>
    </location>
</feature>
<keyword evidence="3" id="KW-1133">Transmembrane helix</keyword>
<evidence type="ECO:0000256" key="2">
    <source>
        <dbReference type="SAM" id="MobiDB-lite"/>
    </source>
</evidence>
<organism evidence="4 5">
    <name type="scientific">Microlunatus elymi</name>
    <dbReference type="NCBI Taxonomy" id="2596828"/>
    <lineage>
        <taxon>Bacteria</taxon>
        <taxon>Bacillati</taxon>
        <taxon>Actinomycetota</taxon>
        <taxon>Actinomycetes</taxon>
        <taxon>Propionibacteriales</taxon>
        <taxon>Propionibacteriaceae</taxon>
        <taxon>Microlunatus</taxon>
    </lineage>
</organism>
<reference evidence="4 5" key="1">
    <citation type="submission" date="2019-07" db="EMBL/GenBank/DDBJ databases">
        <title>Microlunatus dokdonensis sp. nov. isolated from the rhizospheric soil of the wild plant Elymus tsukushiensis.</title>
        <authorList>
            <person name="Ghim S.-Y."/>
            <person name="Hwang Y.-J."/>
            <person name="Son J.-S."/>
            <person name="Shin J.-H."/>
        </authorList>
    </citation>
    <scope>NUCLEOTIDE SEQUENCE [LARGE SCALE GENOMIC DNA]</scope>
    <source>
        <strain evidence="4 5">KUDC0627</strain>
    </source>
</reference>
<comment type="similarity">
    <text evidence="1">Belongs to the 4-toluene sulfonate uptake permease (TSUP) (TC 2.A.102) family.</text>
</comment>
<accession>A0A516Q4P2</accession>
<evidence type="ECO:0000256" key="1">
    <source>
        <dbReference type="ARBA" id="ARBA00009142"/>
    </source>
</evidence>
<feature type="transmembrane region" description="Helical" evidence="3">
    <location>
        <begin position="7"/>
        <end position="28"/>
    </location>
</feature>
<dbReference type="InterPro" id="IPR051598">
    <property type="entry name" value="TSUP/Inactive_protease-like"/>
</dbReference>
<dbReference type="Proteomes" id="UP000319263">
    <property type="component" value="Chromosome"/>
</dbReference>
<feature type="transmembrane region" description="Helical" evidence="3">
    <location>
        <begin position="80"/>
        <end position="99"/>
    </location>
</feature>
<dbReference type="EMBL" id="CP041692">
    <property type="protein sequence ID" value="QDP98378.1"/>
    <property type="molecule type" value="Genomic_DNA"/>
</dbReference>
<feature type="transmembrane region" description="Helical" evidence="3">
    <location>
        <begin position="48"/>
        <end position="68"/>
    </location>
</feature>
<keyword evidence="3" id="KW-0812">Transmembrane</keyword>
<name>A0A516Q4P2_9ACTN</name>
<dbReference type="OrthoDB" id="1523449at2"/>
<sequence length="127" mass="12766">MGGSSPLIMILLAILGLAGGIGITAIGPGGVLPTIGLVALTTLTPAEVAGTAIVTHVATGALGTAAYLRSGQLRTPQNARTAVVLSITAAIGTPLGIMINSQLSPRPRRPRPIPANCWSPRSSPWSI</sequence>
<dbReference type="AlphaFoldDB" id="A0A516Q4P2"/>
<evidence type="ECO:0000313" key="4">
    <source>
        <dbReference type="EMBL" id="QDP98378.1"/>
    </source>
</evidence>
<protein>
    <submittedName>
        <fullName evidence="4">TSUP family transporter</fullName>
    </submittedName>
</protein>
<gene>
    <name evidence="4" type="ORF">FOE78_22935</name>
</gene>
<evidence type="ECO:0000256" key="3">
    <source>
        <dbReference type="SAM" id="Phobius"/>
    </source>
</evidence>
<dbReference type="PANTHER" id="PTHR43701:SF2">
    <property type="entry name" value="MEMBRANE TRANSPORTER PROTEIN YJNA-RELATED"/>
    <property type="match status" value="1"/>
</dbReference>
<proteinExistence type="inferred from homology"/>
<evidence type="ECO:0000313" key="5">
    <source>
        <dbReference type="Proteomes" id="UP000319263"/>
    </source>
</evidence>
<keyword evidence="5" id="KW-1185">Reference proteome</keyword>
<dbReference type="PANTHER" id="PTHR43701">
    <property type="entry name" value="MEMBRANE TRANSPORTER PROTEIN MJ0441-RELATED"/>
    <property type="match status" value="1"/>
</dbReference>
<keyword evidence="3" id="KW-0472">Membrane</keyword>
<dbReference type="RefSeq" id="WP_143988317.1">
    <property type="nucleotide sequence ID" value="NZ_CP041692.1"/>
</dbReference>
<dbReference type="KEGG" id="mik:FOE78_22935"/>